<evidence type="ECO:0000313" key="2">
    <source>
        <dbReference type="Proteomes" id="UP000297245"/>
    </source>
</evidence>
<accession>A0A4S8LDX5</accession>
<gene>
    <name evidence="1" type="ORF">K435DRAFT_867541</name>
</gene>
<proteinExistence type="predicted"/>
<organism evidence="1 2">
    <name type="scientific">Dendrothele bispora (strain CBS 962.96)</name>
    <dbReference type="NCBI Taxonomy" id="1314807"/>
    <lineage>
        <taxon>Eukaryota</taxon>
        <taxon>Fungi</taxon>
        <taxon>Dikarya</taxon>
        <taxon>Basidiomycota</taxon>
        <taxon>Agaricomycotina</taxon>
        <taxon>Agaricomycetes</taxon>
        <taxon>Agaricomycetidae</taxon>
        <taxon>Agaricales</taxon>
        <taxon>Agaricales incertae sedis</taxon>
        <taxon>Dendrothele</taxon>
    </lineage>
</organism>
<keyword evidence="2" id="KW-1185">Reference proteome</keyword>
<sequence length="148" mass="16735">MHLYNYDTFDHRTSIGFGWEQLTELTLAPIFRGEGHTLTLLTASDIFGYFIPCKEPPFLSSLTAGEDAIVQNRTQPAITLPFLHTLDLYLAINLSGVSYANQDDAVHIFNRFNHSQSQDTHDQFLDWCSAIQCPYHLPMFAIPALGQD</sequence>
<protein>
    <submittedName>
        <fullName evidence="1">Uncharacterized protein</fullName>
    </submittedName>
</protein>
<reference evidence="1 2" key="1">
    <citation type="journal article" date="2019" name="Nat. Ecol. Evol.">
        <title>Megaphylogeny resolves global patterns of mushroom evolution.</title>
        <authorList>
            <person name="Varga T."/>
            <person name="Krizsan K."/>
            <person name="Foldi C."/>
            <person name="Dima B."/>
            <person name="Sanchez-Garcia M."/>
            <person name="Sanchez-Ramirez S."/>
            <person name="Szollosi G.J."/>
            <person name="Szarkandi J.G."/>
            <person name="Papp V."/>
            <person name="Albert L."/>
            <person name="Andreopoulos W."/>
            <person name="Angelini C."/>
            <person name="Antonin V."/>
            <person name="Barry K.W."/>
            <person name="Bougher N.L."/>
            <person name="Buchanan P."/>
            <person name="Buyck B."/>
            <person name="Bense V."/>
            <person name="Catcheside P."/>
            <person name="Chovatia M."/>
            <person name="Cooper J."/>
            <person name="Damon W."/>
            <person name="Desjardin D."/>
            <person name="Finy P."/>
            <person name="Geml J."/>
            <person name="Haridas S."/>
            <person name="Hughes K."/>
            <person name="Justo A."/>
            <person name="Karasinski D."/>
            <person name="Kautmanova I."/>
            <person name="Kiss B."/>
            <person name="Kocsube S."/>
            <person name="Kotiranta H."/>
            <person name="LaButti K.M."/>
            <person name="Lechner B.E."/>
            <person name="Liimatainen K."/>
            <person name="Lipzen A."/>
            <person name="Lukacs Z."/>
            <person name="Mihaltcheva S."/>
            <person name="Morgado L.N."/>
            <person name="Niskanen T."/>
            <person name="Noordeloos M.E."/>
            <person name="Ohm R.A."/>
            <person name="Ortiz-Santana B."/>
            <person name="Ovrebo C."/>
            <person name="Racz N."/>
            <person name="Riley R."/>
            <person name="Savchenko A."/>
            <person name="Shiryaev A."/>
            <person name="Soop K."/>
            <person name="Spirin V."/>
            <person name="Szebenyi C."/>
            <person name="Tomsovsky M."/>
            <person name="Tulloss R.E."/>
            <person name="Uehling J."/>
            <person name="Grigoriev I.V."/>
            <person name="Vagvolgyi C."/>
            <person name="Papp T."/>
            <person name="Martin F.M."/>
            <person name="Miettinen O."/>
            <person name="Hibbett D.S."/>
            <person name="Nagy L.G."/>
        </authorList>
    </citation>
    <scope>NUCLEOTIDE SEQUENCE [LARGE SCALE GENOMIC DNA]</scope>
    <source>
        <strain evidence="1 2">CBS 962.96</strain>
    </source>
</reference>
<dbReference type="AlphaFoldDB" id="A0A4S8LDX5"/>
<dbReference type="Proteomes" id="UP000297245">
    <property type="component" value="Unassembled WGS sequence"/>
</dbReference>
<name>A0A4S8LDX5_DENBC</name>
<dbReference type="EMBL" id="ML179461">
    <property type="protein sequence ID" value="THU87166.1"/>
    <property type="molecule type" value="Genomic_DNA"/>
</dbReference>
<evidence type="ECO:0000313" key="1">
    <source>
        <dbReference type="EMBL" id="THU87166.1"/>
    </source>
</evidence>